<keyword evidence="3" id="KW-0808">Transferase</keyword>
<evidence type="ECO:0000313" key="5">
    <source>
        <dbReference type="Proteomes" id="UP000321392"/>
    </source>
</evidence>
<reference evidence="2 4" key="2">
    <citation type="submission" date="2018-07" db="EMBL/GenBank/DDBJ databases">
        <title>Genomic Encyclopedia of Type Strains, Phase IV (KMG-IV): sequencing the most valuable type-strain genomes for metagenomic binning, comparative biology and taxonomic classification.</title>
        <authorList>
            <person name="Goeker M."/>
        </authorList>
    </citation>
    <scope>NUCLEOTIDE SEQUENCE [LARGE SCALE GENOMIC DNA]</scope>
    <source>
        <strain evidence="2 4">DSM 19728</strain>
    </source>
</reference>
<feature type="domain" description="Glycosyltransferase 2-like" evidence="1">
    <location>
        <begin position="10"/>
        <end position="134"/>
    </location>
</feature>
<dbReference type="Pfam" id="PF00535">
    <property type="entry name" value="Glycos_transf_2"/>
    <property type="match status" value="1"/>
</dbReference>
<evidence type="ECO:0000313" key="3">
    <source>
        <dbReference type="EMBL" id="TWI52131.1"/>
    </source>
</evidence>
<dbReference type="PANTHER" id="PTHR22916:SF3">
    <property type="entry name" value="UDP-GLCNAC:BETAGAL BETA-1,3-N-ACETYLGLUCOSAMINYLTRANSFERASE-LIKE PROTEIN 1"/>
    <property type="match status" value="1"/>
</dbReference>
<accession>A0A562Q5V8</accession>
<evidence type="ECO:0000313" key="2">
    <source>
        <dbReference type="EMBL" id="RDI58346.1"/>
    </source>
</evidence>
<dbReference type="PANTHER" id="PTHR22916">
    <property type="entry name" value="GLYCOSYLTRANSFERASE"/>
    <property type="match status" value="1"/>
</dbReference>
<comment type="caution">
    <text evidence="3">The sequence shown here is derived from an EMBL/GenBank/DDBJ whole genome shotgun (WGS) entry which is preliminary data.</text>
</comment>
<dbReference type="InterPro" id="IPR029044">
    <property type="entry name" value="Nucleotide-diphossugar_trans"/>
</dbReference>
<dbReference type="Proteomes" id="UP000254518">
    <property type="component" value="Unassembled WGS sequence"/>
</dbReference>
<protein>
    <submittedName>
        <fullName evidence="3">Glycosyltransferase involved in cell wall biosynthesis</fullName>
    </submittedName>
</protein>
<dbReference type="RefSeq" id="WP_114753056.1">
    <property type="nucleotide sequence ID" value="NZ_QQBA01000001.1"/>
</dbReference>
<dbReference type="SUPFAM" id="SSF53448">
    <property type="entry name" value="Nucleotide-diphospho-sugar transferases"/>
    <property type="match status" value="1"/>
</dbReference>
<dbReference type="AlphaFoldDB" id="A0A562Q5V8"/>
<dbReference type="CDD" id="cd06433">
    <property type="entry name" value="GT_2_WfgS_like"/>
    <property type="match status" value="1"/>
</dbReference>
<dbReference type="OrthoDB" id="9788101at2"/>
<gene>
    <name evidence="2" type="ORF">DFR66_101274</name>
    <name evidence="3" type="ORF">IQ02_00270</name>
</gene>
<name>A0A562Q5V8_9FLAO</name>
<proteinExistence type="predicted"/>
<reference evidence="3 5" key="1">
    <citation type="journal article" date="2015" name="Stand. Genomic Sci.">
        <title>Genomic Encyclopedia of Bacterial and Archaeal Type Strains, Phase III: the genomes of soil and plant-associated and newly described type strains.</title>
        <authorList>
            <person name="Whitman W.B."/>
            <person name="Woyke T."/>
            <person name="Klenk H.P."/>
            <person name="Zhou Y."/>
            <person name="Lilburn T.G."/>
            <person name="Beck B.J."/>
            <person name="De Vos P."/>
            <person name="Vandamme P."/>
            <person name="Eisen J.A."/>
            <person name="Garrity G."/>
            <person name="Hugenholtz P."/>
            <person name="Kyrpides N.C."/>
        </authorList>
    </citation>
    <scope>NUCLEOTIDE SEQUENCE [LARGE SCALE GENOMIC DNA]</scope>
    <source>
        <strain evidence="3 5">CGMCC 1.5380</strain>
    </source>
</reference>
<organism evidence="3 5">
    <name type="scientific">Flavobacterium glaciei</name>
    <dbReference type="NCBI Taxonomy" id="386300"/>
    <lineage>
        <taxon>Bacteria</taxon>
        <taxon>Pseudomonadati</taxon>
        <taxon>Bacteroidota</taxon>
        <taxon>Flavobacteriia</taxon>
        <taxon>Flavobacteriales</taxon>
        <taxon>Flavobacteriaceae</taxon>
        <taxon>Flavobacterium</taxon>
    </lineage>
</organism>
<dbReference type="EMBL" id="QQBA01000001">
    <property type="protein sequence ID" value="RDI58346.1"/>
    <property type="molecule type" value="Genomic_DNA"/>
</dbReference>
<keyword evidence="4" id="KW-1185">Reference proteome</keyword>
<dbReference type="InterPro" id="IPR001173">
    <property type="entry name" value="Glyco_trans_2-like"/>
</dbReference>
<dbReference type="Gene3D" id="3.90.550.10">
    <property type="entry name" value="Spore Coat Polysaccharide Biosynthesis Protein SpsA, Chain A"/>
    <property type="match status" value="1"/>
</dbReference>
<dbReference type="EMBL" id="VLKX01000001">
    <property type="protein sequence ID" value="TWI52131.1"/>
    <property type="molecule type" value="Genomic_DNA"/>
</dbReference>
<sequence length="272" mass="31478">MITTNSPIFSIIIPTFNSGSTLSVALDSVFNQTFTDLEVLIMDGLSSDDTIKIVKKYKKKFNKINIYSEKDDGIYDAMNKGIDLALGEWLCFLGSDDSLYESTTLEQFLNNKQIKNNEIVYGNVYSEYFNGSYDGMFTYSKLLNQNICHQAIFFRRSIFNKIGKYNLKYKAYADWHHNINWFFSSKISYVYIDQIIANFTYGGFSATYNDKEFKSDRIFLLISKGIGKLTVSELLSSCNNYINYVKQERNFLKLFVAYFFKVGLMIFGKLTK</sequence>
<dbReference type="GO" id="GO:0016758">
    <property type="term" value="F:hexosyltransferase activity"/>
    <property type="evidence" value="ECO:0007669"/>
    <property type="project" value="UniProtKB-ARBA"/>
</dbReference>
<evidence type="ECO:0000313" key="4">
    <source>
        <dbReference type="Proteomes" id="UP000254518"/>
    </source>
</evidence>
<evidence type="ECO:0000259" key="1">
    <source>
        <dbReference type="Pfam" id="PF00535"/>
    </source>
</evidence>
<dbReference type="Proteomes" id="UP000321392">
    <property type="component" value="Unassembled WGS sequence"/>
</dbReference>
<reference evidence="3" key="3">
    <citation type="submission" date="2019-07" db="EMBL/GenBank/DDBJ databases">
        <authorList>
            <person name="Whitman W."/>
            <person name="Huntemann M."/>
            <person name="Clum A."/>
            <person name="Pillay M."/>
            <person name="Palaniappan K."/>
            <person name="Varghese N."/>
            <person name="Mikhailova N."/>
            <person name="Stamatis D."/>
            <person name="Reddy T."/>
            <person name="Daum C."/>
            <person name="Shapiro N."/>
            <person name="Ivanova N."/>
            <person name="Kyrpides N."/>
            <person name="Woyke T."/>
        </authorList>
    </citation>
    <scope>NUCLEOTIDE SEQUENCE</scope>
    <source>
        <strain evidence="3">CGMCC 1.5380</strain>
    </source>
</reference>